<proteinExistence type="predicted"/>
<evidence type="ECO:0000259" key="3">
    <source>
        <dbReference type="PROSITE" id="PS51186"/>
    </source>
</evidence>
<dbReference type="InterPro" id="IPR000182">
    <property type="entry name" value="GNAT_dom"/>
</dbReference>
<dbReference type="InterPro" id="IPR016181">
    <property type="entry name" value="Acyl_CoA_acyltransferase"/>
</dbReference>
<dbReference type="CDD" id="cd04301">
    <property type="entry name" value="NAT_SF"/>
    <property type="match status" value="1"/>
</dbReference>
<dbReference type="Pfam" id="PF00583">
    <property type="entry name" value="Acetyltransf_1"/>
    <property type="match status" value="1"/>
</dbReference>
<comment type="caution">
    <text evidence="4">The sequence shown here is derived from an EMBL/GenBank/DDBJ whole genome shotgun (WGS) entry which is preliminary data.</text>
</comment>
<keyword evidence="1" id="KW-0808">Transferase</keyword>
<dbReference type="PANTHER" id="PTHR43877:SF2">
    <property type="entry name" value="AMINOALKYLPHOSPHONATE N-ACETYLTRANSFERASE-RELATED"/>
    <property type="match status" value="1"/>
</dbReference>
<accession>A0ABP9WP33</accession>
<organism evidence="4 5">
    <name type="scientific">Microbulbifer aestuariivivens</name>
    <dbReference type="NCBI Taxonomy" id="1908308"/>
    <lineage>
        <taxon>Bacteria</taxon>
        <taxon>Pseudomonadati</taxon>
        <taxon>Pseudomonadota</taxon>
        <taxon>Gammaproteobacteria</taxon>
        <taxon>Cellvibrionales</taxon>
        <taxon>Microbulbiferaceae</taxon>
        <taxon>Microbulbifer</taxon>
    </lineage>
</organism>
<dbReference type="SUPFAM" id="SSF55729">
    <property type="entry name" value="Acyl-CoA N-acyltransferases (Nat)"/>
    <property type="match status" value="1"/>
</dbReference>
<evidence type="ECO:0000313" key="4">
    <source>
        <dbReference type="EMBL" id="GAA5524048.1"/>
    </source>
</evidence>
<dbReference type="InterPro" id="IPR050832">
    <property type="entry name" value="Bact_Acetyltransf"/>
</dbReference>
<dbReference type="Gene3D" id="3.40.630.30">
    <property type="match status" value="1"/>
</dbReference>
<dbReference type="RefSeq" id="WP_345548706.1">
    <property type="nucleotide sequence ID" value="NZ_BAABRT010000003.1"/>
</dbReference>
<dbReference type="EMBL" id="BAABRT010000003">
    <property type="protein sequence ID" value="GAA5524048.1"/>
    <property type="molecule type" value="Genomic_DNA"/>
</dbReference>
<dbReference type="PANTHER" id="PTHR43877">
    <property type="entry name" value="AMINOALKYLPHOSPHONATE N-ACETYLTRANSFERASE-RELATED-RELATED"/>
    <property type="match status" value="1"/>
</dbReference>
<evidence type="ECO:0000256" key="2">
    <source>
        <dbReference type="ARBA" id="ARBA00023315"/>
    </source>
</evidence>
<keyword evidence="2" id="KW-0012">Acyltransferase</keyword>
<sequence length="163" mass="17916">MSENTIEILLADYADPAHARALVQLMDEYARDPFGGGEPLSDRCRHELVAKLAAFPGAFSVLAFDGPRALGLVNCFTGFSTFACQPLVNIHDVIVTDAARGRGVCGRMLDLVAAEAKRRGCCKLTMEVLEKNLPAQSAYRKVGFKPYVLDESMGQALFWQRYL</sequence>
<reference evidence="4 5" key="1">
    <citation type="submission" date="2024-02" db="EMBL/GenBank/DDBJ databases">
        <title>Microbulbifer aestuariivivens NBRC 112533.</title>
        <authorList>
            <person name="Ichikawa N."/>
            <person name="Katano-Makiyama Y."/>
            <person name="Hidaka K."/>
        </authorList>
    </citation>
    <scope>NUCLEOTIDE SEQUENCE [LARGE SCALE GENOMIC DNA]</scope>
    <source>
        <strain evidence="4 5">NBRC 112533</strain>
    </source>
</reference>
<evidence type="ECO:0000313" key="5">
    <source>
        <dbReference type="Proteomes" id="UP001408594"/>
    </source>
</evidence>
<evidence type="ECO:0000256" key="1">
    <source>
        <dbReference type="ARBA" id="ARBA00022679"/>
    </source>
</evidence>
<gene>
    <name evidence="4" type="ORF">Maes01_00600</name>
</gene>
<name>A0ABP9WP33_9GAMM</name>
<protein>
    <recommendedName>
        <fullName evidence="3">N-acetyltransferase domain-containing protein</fullName>
    </recommendedName>
</protein>
<dbReference type="Proteomes" id="UP001408594">
    <property type="component" value="Unassembled WGS sequence"/>
</dbReference>
<dbReference type="PROSITE" id="PS51186">
    <property type="entry name" value="GNAT"/>
    <property type="match status" value="1"/>
</dbReference>
<feature type="domain" description="N-acetyltransferase" evidence="3">
    <location>
        <begin position="9"/>
        <end position="163"/>
    </location>
</feature>
<keyword evidence="5" id="KW-1185">Reference proteome</keyword>